<dbReference type="EMBL" id="JBHTGQ010000023">
    <property type="protein sequence ID" value="MFC7750395.1"/>
    <property type="molecule type" value="Genomic_DNA"/>
</dbReference>
<dbReference type="InterPro" id="IPR036259">
    <property type="entry name" value="MFS_trans_sf"/>
</dbReference>
<name>A0ABW2V6I6_9BACL</name>
<dbReference type="InterPro" id="IPR020846">
    <property type="entry name" value="MFS_dom"/>
</dbReference>
<proteinExistence type="predicted"/>
<dbReference type="PROSITE" id="PS50850">
    <property type="entry name" value="MFS"/>
    <property type="match status" value="1"/>
</dbReference>
<keyword evidence="9" id="KW-1185">Reference proteome</keyword>
<feature type="transmembrane region" description="Helical" evidence="6">
    <location>
        <begin position="65"/>
        <end position="83"/>
    </location>
</feature>
<evidence type="ECO:0000256" key="1">
    <source>
        <dbReference type="ARBA" id="ARBA00004651"/>
    </source>
</evidence>
<evidence type="ECO:0000256" key="3">
    <source>
        <dbReference type="ARBA" id="ARBA00022692"/>
    </source>
</evidence>
<dbReference type="Proteomes" id="UP001596528">
    <property type="component" value="Unassembled WGS sequence"/>
</dbReference>
<keyword evidence="2" id="KW-0813">Transport</keyword>
<keyword evidence="5 6" id="KW-0472">Membrane</keyword>
<comment type="caution">
    <text evidence="8">The sequence shown here is derived from an EMBL/GenBank/DDBJ whole genome shotgun (WGS) entry which is preliminary data.</text>
</comment>
<feature type="transmembrane region" description="Helical" evidence="6">
    <location>
        <begin position="36"/>
        <end position="56"/>
    </location>
</feature>
<dbReference type="InterPro" id="IPR001958">
    <property type="entry name" value="Tet-R_TetA/multi-R_MdtG-like"/>
</dbReference>
<feature type="transmembrane region" description="Helical" evidence="6">
    <location>
        <begin position="125"/>
        <end position="149"/>
    </location>
</feature>
<dbReference type="RefSeq" id="WP_138787994.1">
    <property type="nucleotide sequence ID" value="NZ_JBHTGQ010000023.1"/>
</dbReference>
<dbReference type="PANTHER" id="PTHR23504">
    <property type="entry name" value="MAJOR FACILITATOR SUPERFAMILY DOMAIN-CONTAINING PROTEIN 10"/>
    <property type="match status" value="1"/>
</dbReference>
<evidence type="ECO:0000256" key="6">
    <source>
        <dbReference type="SAM" id="Phobius"/>
    </source>
</evidence>
<sequence length="385" mass="40477">MNQRLLLVAAIVFLVFVGFGIIIPVMPSLMSPTHLSWMLAAYSVASFLMSPVWGALSDRIGRRPVLLLGLTGFAVSFALFGLASGELWLMYVSRLLGGLFSGATMACAVAYVADITTEEKRTSGMGLIGMAIGLGFVFGPGMGGLLSALGSSVPFFVASALTVGTLLLASAKLPESLSPDKRGRTRAAGQSRWSAFRGVLRPLYMLSFIVTFSMTGMETTIFYFLGHAIDADSRDMGILLTISGLVGALIQGGVVRRFVKRGDEVKVVSIGLVLSAAGLWLLLASSSFWTSALYLSVFAVGNALIRPCVTSLITLKAGNDYGAASGLSSAMDSLGRIVGPLAGGYLYLAGMNWPFAAGGLLCLLSLGFVVWFMRADRTAEVKASA</sequence>
<dbReference type="PRINTS" id="PR01035">
    <property type="entry name" value="TCRTETA"/>
</dbReference>
<comment type="subcellular location">
    <subcellularLocation>
        <location evidence="1">Cell membrane</location>
        <topology evidence="1">Multi-pass membrane protein</topology>
    </subcellularLocation>
</comment>
<gene>
    <name evidence="8" type="ORF">ACFQWB_10720</name>
</gene>
<feature type="transmembrane region" description="Helical" evidence="6">
    <location>
        <begin position="267"/>
        <end position="289"/>
    </location>
</feature>
<protein>
    <submittedName>
        <fullName evidence="8">MFS transporter</fullName>
    </submittedName>
</protein>
<dbReference type="Gene3D" id="1.20.1250.20">
    <property type="entry name" value="MFS general substrate transporter like domains"/>
    <property type="match status" value="1"/>
</dbReference>
<feature type="transmembrane region" description="Helical" evidence="6">
    <location>
        <begin position="237"/>
        <end position="255"/>
    </location>
</feature>
<accession>A0ABW2V6I6</accession>
<keyword evidence="4 6" id="KW-1133">Transmembrane helix</keyword>
<evidence type="ECO:0000256" key="2">
    <source>
        <dbReference type="ARBA" id="ARBA00022448"/>
    </source>
</evidence>
<reference evidence="9" key="1">
    <citation type="journal article" date="2019" name="Int. J. Syst. Evol. Microbiol.">
        <title>The Global Catalogue of Microorganisms (GCM) 10K type strain sequencing project: providing services to taxonomists for standard genome sequencing and annotation.</title>
        <authorList>
            <consortium name="The Broad Institute Genomics Platform"/>
            <consortium name="The Broad Institute Genome Sequencing Center for Infectious Disease"/>
            <person name="Wu L."/>
            <person name="Ma J."/>
        </authorList>
    </citation>
    <scope>NUCLEOTIDE SEQUENCE [LARGE SCALE GENOMIC DNA]</scope>
    <source>
        <strain evidence="9">JCM 18657</strain>
    </source>
</reference>
<dbReference type="SUPFAM" id="SSF103473">
    <property type="entry name" value="MFS general substrate transporter"/>
    <property type="match status" value="1"/>
</dbReference>
<evidence type="ECO:0000256" key="5">
    <source>
        <dbReference type="ARBA" id="ARBA00023136"/>
    </source>
</evidence>
<dbReference type="Pfam" id="PF07690">
    <property type="entry name" value="MFS_1"/>
    <property type="match status" value="1"/>
</dbReference>
<keyword evidence="3 6" id="KW-0812">Transmembrane</keyword>
<evidence type="ECO:0000256" key="4">
    <source>
        <dbReference type="ARBA" id="ARBA00022989"/>
    </source>
</evidence>
<feature type="domain" description="Major facilitator superfamily (MFS) profile" evidence="7">
    <location>
        <begin position="1"/>
        <end position="377"/>
    </location>
</feature>
<dbReference type="PANTHER" id="PTHR23504:SF15">
    <property type="entry name" value="MAJOR FACILITATOR SUPERFAMILY (MFS) PROFILE DOMAIN-CONTAINING PROTEIN"/>
    <property type="match status" value="1"/>
</dbReference>
<evidence type="ECO:0000313" key="8">
    <source>
        <dbReference type="EMBL" id="MFC7750395.1"/>
    </source>
</evidence>
<feature type="transmembrane region" description="Helical" evidence="6">
    <location>
        <begin position="155"/>
        <end position="174"/>
    </location>
</feature>
<evidence type="ECO:0000313" key="9">
    <source>
        <dbReference type="Proteomes" id="UP001596528"/>
    </source>
</evidence>
<dbReference type="InterPro" id="IPR011701">
    <property type="entry name" value="MFS"/>
</dbReference>
<feature type="transmembrane region" description="Helical" evidence="6">
    <location>
        <begin position="203"/>
        <end position="225"/>
    </location>
</feature>
<organism evidence="8 9">
    <name type="scientific">Paenibacillus thermoaerophilus</name>
    <dbReference type="NCBI Taxonomy" id="1215385"/>
    <lineage>
        <taxon>Bacteria</taxon>
        <taxon>Bacillati</taxon>
        <taxon>Bacillota</taxon>
        <taxon>Bacilli</taxon>
        <taxon>Bacillales</taxon>
        <taxon>Paenibacillaceae</taxon>
        <taxon>Paenibacillus</taxon>
    </lineage>
</organism>
<feature type="transmembrane region" description="Helical" evidence="6">
    <location>
        <begin position="353"/>
        <end position="373"/>
    </location>
</feature>
<evidence type="ECO:0000259" key="7">
    <source>
        <dbReference type="PROSITE" id="PS50850"/>
    </source>
</evidence>
<feature type="transmembrane region" description="Helical" evidence="6">
    <location>
        <begin position="95"/>
        <end position="113"/>
    </location>
</feature>